<proteinExistence type="predicted"/>
<organism evidence="1 2">
    <name type="scientific">Methylobacterium oryzae</name>
    <dbReference type="NCBI Taxonomy" id="334852"/>
    <lineage>
        <taxon>Bacteria</taxon>
        <taxon>Pseudomonadati</taxon>
        <taxon>Pseudomonadota</taxon>
        <taxon>Alphaproteobacteria</taxon>
        <taxon>Hyphomicrobiales</taxon>
        <taxon>Methylobacteriaceae</taxon>
        <taxon>Methylobacterium</taxon>
    </lineage>
</organism>
<dbReference type="Proteomes" id="UP001355206">
    <property type="component" value="Unassembled WGS sequence"/>
</dbReference>
<evidence type="ECO:0000313" key="2">
    <source>
        <dbReference type="Proteomes" id="UP001355206"/>
    </source>
</evidence>
<dbReference type="EMBL" id="MLCA01000014">
    <property type="protein sequence ID" value="MEE7493357.1"/>
    <property type="molecule type" value="Genomic_DNA"/>
</dbReference>
<evidence type="ECO:0000313" key="1">
    <source>
        <dbReference type="EMBL" id="MEE7493357.1"/>
    </source>
</evidence>
<name>A0ABU7TUD9_9HYPH</name>
<reference evidence="1 2" key="1">
    <citation type="journal article" date="2012" name="Genet. Mol. Biol.">
        <title>Analysis of 16S rRNA and mxaF genes revealing insights into Methylobacterium niche-specific plant association.</title>
        <authorList>
            <person name="Dourado M.N."/>
            <person name="Andreote F.D."/>
            <person name="Dini-Andreote F."/>
            <person name="Conti R."/>
            <person name="Araujo J.M."/>
            <person name="Araujo W.L."/>
        </authorList>
    </citation>
    <scope>NUCLEOTIDE SEQUENCE [LARGE SCALE GENOMIC DNA]</scope>
    <source>
        <strain evidence="1 2">TC3-10</strain>
    </source>
</reference>
<comment type="caution">
    <text evidence="1">The sequence shown here is derived from an EMBL/GenBank/DDBJ whole genome shotgun (WGS) entry which is preliminary data.</text>
</comment>
<sequence length="116" mass="13366">MAVYFYTARPAALLDEFNARLIHRDEWKRIYTWAKSEDGTAFTHVADGWVDKAWLKPRIDSDKLAFNIFKPIDSPASAAVYSYYHGEIVEAFLRQLDLMFELVSSTPRCADGDIWA</sequence>
<protein>
    <submittedName>
        <fullName evidence="1">Uncharacterized protein</fullName>
    </submittedName>
</protein>
<dbReference type="RefSeq" id="WP_331303591.1">
    <property type="nucleotide sequence ID" value="NZ_MLCA01000014.1"/>
</dbReference>
<gene>
    <name evidence="1" type="ORF">MOTC310_24025</name>
</gene>
<accession>A0ABU7TUD9</accession>
<keyword evidence="2" id="KW-1185">Reference proteome</keyword>